<dbReference type="EMBL" id="JAXCGZ010011448">
    <property type="protein sequence ID" value="KAK7074818.1"/>
    <property type="molecule type" value="Genomic_DNA"/>
</dbReference>
<dbReference type="PANTHER" id="PTHR19316">
    <property type="entry name" value="PROTEIN FOLDING REGULATOR"/>
    <property type="match status" value="1"/>
</dbReference>
<dbReference type="SMART" id="SM00185">
    <property type="entry name" value="ARM"/>
    <property type="match status" value="4"/>
</dbReference>
<dbReference type="InterPro" id="IPR013918">
    <property type="entry name" value="Nucleotide_exch_fac_Fes1"/>
</dbReference>
<dbReference type="AlphaFoldDB" id="A0AAN8X6E2"/>
<dbReference type="PANTHER" id="PTHR19316:SF18">
    <property type="entry name" value="HSP70-BINDING PROTEIN 1"/>
    <property type="match status" value="1"/>
</dbReference>
<accession>A0AAN8X6E2</accession>
<keyword evidence="1" id="KW-0677">Repeat</keyword>
<dbReference type="GO" id="GO:0000774">
    <property type="term" value="F:adenyl-nucleotide exchange factor activity"/>
    <property type="evidence" value="ECO:0007669"/>
    <property type="project" value="TreeGrafter"/>
</dbReference>
<keyword evidence="4" id="KW-1185">Reference proteome</keyword>
<feature type="domain" description="Nucleotide exchange factor Fes1" evidence="2">
    <location>
        <begin position="16"/>
        <end position="106"/>
    </location>
</feature>
<protein>
    <submittedName>
        <fullName evidence="3">Hsp70-binding protein 1</fullName>
    </submittedName>
</protein>
<dbReference type="GO" id="GO:0005783">
    <property type="term" value="C:endoplasmic reticulum"/>
    <property type="evidence" value="ECO:0007669"/>
    <property type="project" value="TreeGrafter"/>
</dbReference>
<evidence type="ECO:0000313" key="4">
    <source>
        <dbReference type="Proteomes" id="UP001381693"/>
    </source>
</evidence>
<name>A0AAN8X6E2_HALRR</name>
<dbReference type="InterPro" id="IPR016024">
    <property type="entry name" value="ARM-type_fold"/>
</dbReference>
<dbReference type="InterPro" id="IPR000225">
    <property type="entry name" value="Armadillo"/>
</dbReference>
<dbReference type="SUPFAM" id="SSF48371">
    <property type="entry name" value="ARM repeat"/>
    <property type="match status" value="1"/>
</dbReference>
<gene>
    <name evidence="3" type="primary">HSPBP1</name>
    <name evidence="3" type="ORF">SK128_006438</name>
</gene>
<reference evidence="3 4" key="1">
    <citation type="submission" date="2023-11" db="EMBL/GenBank/DDBJ databases">
        <title>Halocaridina rubra genome assembly.</title>
        <authorList>
            <person name="Smith C."/>
        </authorList>
    </citation>
    <scope>NUCLEOTIDE SEQUENCE [LARGE SCALE GENOMIC DNA]</scope>
    <source>
        <strain evidence="3">EP-1</strain>
        <tissue evidence="3">Whole</tissue>
    </source>
</reference>
<dbReference type="Gene3D" id="1.25.10.10">
    <property type="entry name" value="Leucine-rich Repeat Variant"/>
    <property type="match status" value="1"/>
</dbReference>
<dbReference type="InterPro" id="IPR011989">
    <property type="entry name" value="ARM-like"/>
</dbReference>
<dbReference type="Pfam" id="PF08609">
    <property type="entry name" value="Fes1"/>
    <property type="match status" value="1"/>
</dbReference>
<dbReference type="Proteomes" id="UP001381693">
    <property type="component" value="Unassembled WGS sequence"/>
</dbReference>
<dbReference type="InterPro" id="IPR050693">
    <property type="entry name" value="Hsp70_NEF-Inhibitors"/>
</dbReference>
<comment type="caution">
    <text evidence="3">The sequence shown here is derived from an EMBL/GenBank/DDBJ whole genome shotgun (WGS) entry which is preliminary data.</text>
</comment>
<sequence>MAERHGGEPPRQPRNLQGLLNFCTEITAREDTTTTTAYAEMDPERRAFLEEALAGMTVDVVKQMAEAVKVLYEDAVMLPEEEVTEQEDAIDLLSEHVEDLNYAADLQKLGGFPSLVRCLVSPHVSLRIGAANLIGEVCQNNTYCQENMLALNPLPALLQMLDSDDSHQARIKALFALSCMVRGHAEAEARFLEFDGLSYLMRAMQSGVEKLVVKAAFFLNNLVLEHDACKDTVLSMGYVEQLASILSNESIDEVSREHCTMVLSSLATSYPPALNECLRPELNLLGLLRNRLSTIKGILEHEDEEHYITDLLKLVEDDGDDDSNCR</sequence>
<evidence type="ECO:0000313" key="3">
    <source>
        <dbReference type="EMBL" id="KAK7074818.1"/>
    </source>
</evidence>
<evidence type="ECO:0000259" key="2">
    <source>
        <dbReference type="Pfam" id="PF08609"/>
    </source>
</evidence>
<proteinExistence type="predicted"/>
<evidence type="ECO:0000256" key="1">
    <source>
        <dbReference type="ARBA" id="ARBA00022737"/>
    </source>
</evidence>
<organism evidence="3 4">
    <name type="scientific">Halocaridina rubra</name>
    <name type="common">Hawaiian red shrimp</name>
    <dbReference type="NCBI Taxonomy" id="373956"/>
    <lineage>
        <taxon>Eukaryota</taxon>
        <taxon>Metazoa</taxon>
        <taxon>Ecdysozoa</taxon>
        <taxon>Arthropoda</taxon>
        <taxon>Crustacea</taxon>
        <taxon>Multicrustacea</taxon>
        <taxon>Malacostraca</taxon>
        <taxon>Eumalacostraca</taxon>
        <taxon>Eucarida</taxon>
        <taxon>Decapoda</taxon>
        <taxon>Pleocyemata</taxon>
        <taxon>Caridea</taxon>
        <taxon>Atyoidea</taxon>
        <taxon>Atyidae</taxon>
        <taxon>Halocaridina</taxon>
    </lineage>
</organism>